<organism evidence="3 4">
    <name type="scientific">Psychrosphaera aquimarina</name>
    <dbReference type="NCBI Taxonomy" id="2044854"/>
    <lineage>
        <taxon>Bacteria</taxon>
        <taxon>Pseudomonadati</taxon>
        <taxon>Pseudomonadota</taxon>
        <taxon>Gammaproteobacteria</taxon>
        <taxon>Alteromonadales</taxon>
        <taxon>Pseudoalteromonadaceae</taxon>
        <taxon>Psychrosphaera</taxon>
    </lineage>
</organism>
<accession>A0ABU3R1W0</accession>
<comment type="caution">
    <text evidence="3">The sequence shown here is derived from an EMBL/GenBank/DDBJ whole genome shotgun (WGS) entry which is preliminary data.</text>
</comment>
<dbReference type="SUPFAM" id="SSF48317">
    <property type="entry name" value="Acid phosphatase/Vanadium-dependent haloperoxidase"/>
    <property type="match status" value="1"/>
</dbReference>
<feature type="transmembrane region" description="Helical" evidence="1">
    <location>
        <begin position="160"/>
        <end position="178"/>
    </location>
</feature>
<protein>
    <submittedName>
        <fullName evidence="3">Phosphatase PAP2 family protein</fullName>
    </submittedName>
</protein>
<gene>
    <name evidence="3" type="ORF">RT723_09835</name>
</gene>
<dbReference type="EMBL" id="JAWCUA010000007">
    <property type="protein sequence ID" value="MDU0113288.1"/>
    <property type="molecule type" value="Genomic_DNA"/>
</dbReference>
<dbReference type="InterPro" id="IPR000326">
    <property type="entry name" value="PAP2/HPO"/>
</dbReference>
<name>A0ABU3R1W0_9GAMM</name>
<dbReference type="InterPro" id="IPR036938">
    <property type="entry name" value="PAP2/HPO_sf"/>
</dbReference>
<dbReference type="CDD" id="cd03396">
    <property type="entry name" value="PAP2_like_6"/>
    <property type="match status" value="1"/>
</dbReference>
<proteinExistence type="predicted"/>
<evidence type="ECO:0000256" key="1">
    <source>
        <dbReference type="SAM" id="Phobius"/>
    </source>
</evidence>
<evidence type="ECO:0000259" key="2">
    <source>
        <dbReference type="Pfam" id="PF01569"/>
    </source>
</evidence>
<feature type="transmembrane region" description="Helical" evidence="1">
    <location>
        <begin position="206"/>
        <end position="224"/>
    </location>
</feature>
<keyword evidence="1" id="KW-1133">Transmembrane helix</keyword>
<sequence length="256" mass="29508">MNSSMTTENNTNSNNESQSNTKTWVAFFIFVAVSLFFYLVPEIDLWMARQFYDETEGFYLKETALVQITYDIFKHMPKLLLPVMLIFLLLGFKSNYCKIRRHLCLFALVSLLIGPGIIVHNVFKDSWDRARPRHLTEFGGDKTFTPAWVISDQCERNCSFVSGHAAMGFYFMILGWLLGSRKWFYIGIGIGAAVGMIRVIQGGHFLSDSILAGFMVYWSIWLIAKWMHVPNPGDEWQCPEVEKQRQLCEEQAKNAN</sequence>
<feature type="transmembrane region" description="Helical" evidence="1">
    <location>
        <begin position="183"/>
        <end position="200"/>
    </location>
</feature>
<keyword evidence="1" id="KW-0812">Transmembrane</keyword>
<feature type="transmembrane region" description="Helical" evidence="1">
    <location>
        <begin position="79"/>
        <end position="96"/>
    </location>
</feature>
<evidence type="ECO:0000313" key="3">
    <source>
        <dbReference type="EMBL" id="MDU0113288.1"/>
    </source>
</evidence>
<feature type="transmembrane region" description="Helical" evidence="1">
    <location>
        <begin position="103"/>
        <end position="123"/>
    </location>
</feature>
<dbReference type="RefSeq" id="WP_315946907.1">
    <property type="nucleotide sequence ID" value="NZ_JAWCUA010000007.1"/>
</dbReference>
<keyword evidence="4" id="KW-1185">Reference proteome</keyword>
<dbReference type="Gene3D" id="1.20.144.10">
    <property type="entry name" value="Phosphatidic acid phosphatase type 2/haloperoxidase"/>
    <property type="match status" value="1"/>
</dbReference>
<evidence type="ECO:0000313" key="4">
    <source>
        <dbReference type="Proteomes" id="UP001257914"/>
    </source>
</evidence>
<dbReference type="Proteomes" id="UP001257914">
    <property type="component" value="Unassembled WGS sequence"/>
</dbReference>
<keyword evidence="1" id="KW-0472">Membrane</keyword>
<dbReference type="Pfam" id="PF01569">
    <property type="entry name" value="PAP2"/>
    <property type="match status" value="1"/>
</dbReference>
<feature type="transmembrane region" description="Helical" evidence="1">
    <location>
        <begin position="21"/>
        <end position="40"/>
    </location>
</feature>
<feature type="domain" description="Phosphatidic acid phosphatase type 2/haloperoxidase" evidence="2">
    <location>
        <begin position="107"/>
        <end position="227"/>
    </location>
</feature>
<reference evidence="3 4" key="1">
    <citation type="submission" date="2023-10" db="EMBL/GenBank/DDBJ databases">
        <title>Psychrosphaera aquimaarina strain SW33 isolated from seawater.</title>
        <authorList>
            <person name="Bayburt H."/>
            <person name="Kim J.M."/>
            <person name="Choi B.J."/>
            <person name="Jeon C.O."/>
        </authorList>
    </citation>
    <scope>NUCLEOTIDE SEQUENCE [LARGE SCALE GENOMIC DNA]</scope>
    <source>
        <strain evidence="3 4">KCTC 52743</strain>
    </source>
</reference>